<dbReference type="InterPro" id="IPR058495">
    <property type="entry name" value="DUF8182"/>
</dbReference>
<dbReference type="Pfam" id="PF11823">
    <property type="entry name" value="Se_S_carrier"/>
    <property type="match status" value="1"/>
</dbReference>
<dbReference type="Pfam" id="PF26554">
    <property type="entry name" value="DUF8182"/>
    <property type="match status" value="1"/>
</dbReference>
<organism evidence="3">
    <name type="scientific">hydrocarbon metagenome</name>
    <dbReference type="NCBI Taxonomy" id="938273"/>
    <lineage>
        <taxon>unclassified sequences</taxon>
        <taxon>metagenomes</taxon>
        <taxon>ecological metagenomes</taxon>
    </lineage>
</organism>
<evidence type="ECO:0000313" key="3">
    <source>
        <dbReference type="EMBL" id="KUG02478.1"/>
    </source>
</evidence>
<name>A0A0W8E1I4_9ZZZZ</name>
<feature type="domain" description="Putative Se/S carrier protein-like" evidence="1">
    <location>
        <begin position="23"/>
        <end position="79"/>
    </location>
</feature>
<evidence type="ECO:0000259" key="2">
    <source>
        <dbReference type="Pfam" id="PF26554"/>
    </source>
</evidence>
<dbReference type="AlphaFoldDB" id="A0A0W8E1I4"/>
<comment type="caution">
    <text evidence="3">The sequence shown here is derived from an EMBL/GenBank/DDBJ whole genome shotgun (WGS) entry which is preliminary data.</text>
</comment>
<evidence type="ECO:0000259" key="1">
    <source>
        <dbReference type="Pfam" id="PF11823"/>
    </source>
</evidence>
<dbReference type="InterPro" id="IPR021778">
    <property type="entry name" value="Se/S_carrier-like"/>
</dbReference>
<sequence>MFWPNKKDRNRPSKKSDIKQGKGLVLFDTVEDAIKAEKLVMKAGYECSLVAPPPSLRKGCDVAVEINLVEQPAIERTLQPVAFNEVVPLAGTAKLLDIIQVCQYPEHIMVKAGNMKLTYETQTGVIVNTSGGGCPDIPYLHLEMMGKRLDEIPRPRDIGHTLCALMLDRAVQAAREIWLKGGPA</sequence>
<accession>A0A0W8E1I4</accession>
<dbReference type="EMBL" id="LNQE01001918">
    <property type="protein sequence ID" value="KUG02478.1"/>
    <property type="molecule type" value="Genomic_DNA"/>
</dbReference>
<protein>
    <submittedName>
        <fullName evidence="3">Uncharacterized protein</fullName>
    </submittedName>
</protein>
<reference evidence="3" key="1">
    <citation type="journal article" date="2015" name="Proc. Natl. Acad. Sci. U.S.A.">
        <title>Networks of energetic and metabolic interactions define dynamics in microbial communities.</title>
        <authorList>
            <person name="Embree M."/>
            <person name="Liu J.K."/>
            <person name="Al-Bassam M.M."/>
            <person name="Zengler K."/>
        </authorList>
    </citation>
    <scope>NUCLEOTIDE SEQUENCE</scope>
</reference>
<gene>
    <name evidence="3" type="ORF">ASZ90_020110</name>
</gene>
<proteinExistence type="predicted"/>
<feature type="domain" description="DUF8182" evidence="2">
    <location>
        <begin position="98"/>
        <end position="180"/>
    </location>
</feature>